<evidence type="ECO:0000256" key="5">
    <source>
        <dbReference type="ARBA" id="ARBA00023212"/>
    </source>
</evidence>
<evidence type="ECO:0000256" key="3">
    <source>
        <dbReference type="ARBA" id="ARBA00022490"/>
    </source>
</evidence>
<evidence type="ECO:0000256" key="9">
    <source>
        <dbReference type="SAM" id="MobiDB-lite"/>
    </source>
</evidence>
<feature type="compositionally biased region" description="Polar residues" evidence="9">
    <location>
        <begin position="650"/>
        <end position="662"/>
    </location>
</feature>
<feature type="domain" description="SH3" evidence="10">
    <location>
        <begin position="741"/>
        <end position="800"/>
    </location>
</feature>
<feature type="compositionally biased region" description="Pro residues" evidence="9">
    <location>
        <begin position="495"/>
        <end position="514"/>
    </location>
</feature>
<dbReference type="GO" id="GO:0120104">
    <property type="term" value="C:mitotic actomyosin contractile ring, proximal layer"/>
    <property type="evidence" value="ECO:0007669"/>
    <property type="project" value="TreeGrafter"/>
</dbReference>
<evidence type="ECO:0000256" key="7">
    <source>
        <dbReference type="PROSITE-ProRule" id="PRU01077"/>
    </source>
</evidence>
<feature type="region of interest" description="Disordered" evidence="9">
    <location>
        <begin position="467"/>
        <end position="558"/>
    </location>
</feature>
<dbReference type="GO" id="GO:0030036">
    <property type="term" value="P:actin cytoskeleton organization"/>
    <property type="evidence" value="ECO:0007669"/>
    <property type="project" value="UniProtKB-ARBA"/>
</dbReference>
<dbReference type="OrthoDB" id="27823at2759"/>
<reference evidence="12" key="1">
    <citation type="submission" date="2021-06" db="EMBL/GenBank/DDBJ databases">
        <authorList>
            <person name="Kallberg Y."/>
            <person name="Tangrot J."/>
            <person name="Rosling A."/>
        </authorList>
    </citation>
    <scope>NUCLEOTIDE SEQUENCE</scope>
    <source>
        <strain evidence="12">BR232B</strain>
    </source>
</reference>
<feature type="compositionally biased region" description="Polar residues" evidence="9">
    <location>
        <begin position="540"/>
        <end position="556"/>
    </location>
</feature>
<dbReference type="PRINTS" id="PR00499">
    <property type="entry name" value="P67PHOX"/>
</dbReference>
<accession>A0A9N8W2G1</accession>
<evidence type="ECO:0000313" key="13">
    <source>
        <dbReference type="Proteomes" id="UP000789739"/>
    </source>
</evidence>
<comment type="caution">
    <text evidence="12">The sequence shown here is derived from an EMBL/GenBank/DDBJ whole genome shotgun (WGS) entry which is preliminary data.</text>
</comment>
<dbReference type="EMBL" id="CAJVPI010000079">
    <property type="protein sequence ID" value="CAG8474847.1"/>
    <property type="molecule type" value="Genomic_DNA"/>
</dbReference>
<keyword evidence="4" id="KW-0597">Phosphoprotein</keyword>
<comment type="subcellular location">
    <subcellularLocation>
        <location evidence="1">Cytoplasm</location>
        <location evidence="1">Cytoskeleton</location>
    </subcellularLocation>
</comment>
<dbReference type="Proteomes" id="UP000789739">
    <property type="component" value="Unassembled WGS sequence"/>
</dbReference>
<evidence type="ECO:0000313" key="12">
    <source>
        <dbReference type="EMBL" id="CAG8474847.1"/>
    </source>
</evidence>
<dbReference type="InterPro" id="IPR027267">
    <property type="entry name" value="AH/BAR_dom_sf"/>
</dbReference>
<dbReference type="InterPro" id="IPR036028">
    <property type="entry name" value="SH3-like_dom_sf"/>
</dbReference>
<keyword evidence="3" id="KW-0963">Cytoplasm</keyword>
<dbReference type="PRINTS" id="PR00452">
    <property type="entry name" value="SH3DOMAIN"/>
</dbReference>
<feature type="compositionally biased region" description="Polar residues" evidence="9">
    <location>
        <begin position="471"/>
        <end position="486"/>
    </location>
</feature>
<evidence type="ECO:0000259" key="10">
    <source>
        <dbReference type="PROSITE" id="PS50002"/>
    </source>
</evidence>
<dbReference type="Pfam" id="PF00018">
    <property type="entry name" value="SH3_1"/>
    <property type="match status" value="1"/>
</dbReference>
<dbReference type="SUPFAM" id="SSF103657">
    <property type="entry name" value="BAR/IMD domain-like"/>
    <property type="match status" value="1"/>
</dbReference>
<dbReference type="InterPro" id="IPR031160">
    <property type="entry name" value="F_BAR_dom"/>
</dbReference>
<dbReference type="PROSITE" id="PS51741">
    <property type="entry name" value="F_BAR"/>
    <property type="match status" value="1"/>
</dbReference>
<dbReference type="GO" id="GO:0005543">
    <property type="term" value="F:phospholipid binding"/>
    <property type="evidence" value="ECO:0007669"/>
    <property type="project" value="TreeGrafter"/>
</dbReference>
<dbReference type="PROSITE" id="PS50002">
    <property type="entry name" value="SH3"/>
    <property type="match status" value="1"/>
</dbReference>
<dbReference type="PANTHER" id="PTHR23065">
    <property type="entry name" value="PROLINE-SERINE-THREONINE PHOSPHATASE INTERACTING PROTEIN 1"/>
    <property type="match status" value="1"/>
</dbReference>
<organism evidence="12 13">
    <name type="scientific">Paraglomus brasilianum</name>
    <dbReference type="NCBI Taxonomy" id="144538"/>
    <lineage>
        <taxon>Eukaryota</taxon>
        <taxon>Fungi</taxon>
        <taxon>Fungi incertae sedis</taxon>
        <taxon>Mucoromycota</taxon>
        <taxon>Glomeromycotina</taxon>
        <taxon>Glomeromycetes</taxon>
        <taxon>Paraglomerales</taxon>
        <taxon>Paraglomeraceae</taxon>
        <taxon>Paraglomus</taxon>
    </lineage>
</organism>
<dbReference type="Pfam" id="PF00611">
    <property type="entry name" value="FCH"/>
    <property type="match status" value="1"/>
</dbReference>
<evidence type="ECO:0000256" key="2">
    <source>
        <dbReference type="ARBA" id="ARBA00022443"/>
    </source>
</evidence>
<gene>
    <name evidence="12" type="ORF">PBRASI_LOCUS1269</name>
</gene>
<protein>
    <submittedName>
        <fullName evidence="12">8905_t:CDS:1</fullName>
    </submittedName>
</protein>
<dbReference type="InterPro" id="IPR001060">
    <property type="entry name" value="FCH_dom"/>
</dbReference>
<dbReference type="CDD" id="cd00174">
    <property type="entry name" value="SH3"/>
    <property type="match status" value="1"/>
</dbReference>
<keyword evidence="13" id="KW-1185">Reference proteome</keyword>
<keyword evidence="5" id="KW-0206">Cytoskeleton</keyword>
<dbReference type="InterPro" id="IPR001452">
    <property type="entry name" value="SH3_domain"/>
</dbReference>
<evidence type="ECO:0000256" key="8">
    <source>
        <dbReference type="SAM" id="Coils"/>
    </source>
</evidence>
<dbReference type="GO" id="GO:0009898">
    <property type="term" value="C:cytoplasmic side of plasma membrane"/>
    <property type="evidence" value="ECO:0007669"/>
    <property type="project" value="TreeGrafter"/>
</dbReference>
<dbReference type="SMART" id="SM00326">
    <property type="entry name" value="SH3"/>
    <property type="match status" value="1"/>
</dbReference>
<feature type="compositionally biased region" description="Low complexity" evidence="9">
    <location>
        <begin position="396"/>
        <end position="418"/>
    </location>
</feature>
<dbReference type="PANTHER" id="PTHR23065:SF7">
    <property type="entry name" value="NOSTRIN, ISOFORM H"/>
    <property type="match status" value="1"/>
</dbReference>
<feature type="region of interest" description="Disordered" evidence="9">
    <location>
        <begin position="367"/>
        <end position="424"/>
    </location>
</feature>
<keyword evidence="7 8" id="KW-0175">Coiled coil</keyword>
<feature type="compositionally biased region" description="Polar residues" evidence="9">
    <location>
        <begin position="367"/>
        <end position="389"/>
    </location>
</feature>
<dbReference type="SMART" id="SM00055">
    <property type="entry name" value="FCH"/>
    <property type="match status" value="1"/>
</dbReference>
<name>A0A9N8W2G1_9GLOM</name>
<dbReference type="Gene3D" id="1.20.1270.60">
    <property type="entry name" value="Arfaptin homology (AH) domain/BAR domain"/>
    <property type="match status" value="1"/>
</dbReference>
<evidence type="ECO:0000256" key="1">
    <source>
        <dbReference type="ARBA" id="ARBA00004245"/>
    </source>
</evidence>
<evidence type="ECO:0000256" key="4">
    <source>
        <dbReference type="ARBA" id="ARBA00022553"/>
    </source>
</evidence>
<proteinExistence type="predicted"/>
<feature type="coiled-coil region" evidence="8">
    <location>
        <begin position="95"/>
        <end position="122"/>
    </location>
</feature>
<dbReference type="Gene3D" id="2.30.30.40">
    <property type="entry name" value="SH3 Domains"/>
    <property type="match status" value="1"/>
</dbReference>
<evidence type="ECO:0000259" key="11">
    <source>
        <dbReference type="PROSITE" id="PS51741"/>
    </source>
</evidence>
<keyword evidence="2 6" id="KW-0728">SH3 domain</keyword>
<dbReference type="SUPFAM" id="SSF50044">
    <property type="entry name" value="SH3-domain"/>
    <property type="match status" value="1"/>
</dbReference>
<feature type="region of interest" description="Disordered" evidence="9">
    <location>
        <begin position="650"/>
        <end position="671"/>
    </location>
</feature>
<sequence length="800" mass="88479">MAQDEIGARPEIFANHFWGKDEAGYEALVTRLREARQTCEELKTMFHERAVIEEDYGRRLLKLSKAPLGKDETGTLREALETTRTELETSGNAHIELAQRIRDELQQQCNDFITQQKEKKREQTTIVDKSLRNKQLQMTYVQRVINEAKEKYDGECIKLSGLIASKQSARGKELERLNMKIEKAQQSSQMADQEYKHFVKTMADLTQRWIYDWKAACDTFQTLEEERIEFTKTKIWAYSNLIAAVLVQDDESCERIRMPLEKCDVAKDIATFIKERATGPQIPGMYTTNVNCKWLLERQSVSYVNFYATQKDPGPQYTTANFERNQPYVIKNAVASSELDSSIDNQISSITSSAQAPLSTATRLNTYTPPQLTSQSTPAFINDPTTGNRRASLYASVSSSNVTNTTTKDAPLPATPDAATDDEPLNPQAQQILSVGSNQFSVNTTAFQASRNIEHDPIAAALAELERAEQSGDNLEQPTASANYTPAPSHGTPKPSIPPTTQPPYKPPSQPPPDYFNSTIPQKSEFPPQSSQAQPATPPNISSTNGAPPQPVNQGTVRPDSYRASTAILGITLDAQGRVIQDSLADEYVANGNRLPLESARFQSVNNAARNSIDRGQSSIQAQQFRTSMYQAPNGQYGAQIPSNASMRVNSPQRQSLANNPASQPPLRLNPGLTRNSTIATGYPLGSGHPPAVQPGAFQQNRGPTGFGSQTSTIQRNSTIGRPSKYGGAPGRFNHTADGKPILFHVRAMYDYTANAPEEMSFRVGDIIAVFRTQDDGWWDGEIVDSRVRGLLPSNFVVMI</sequence>
<evidence type="ECO:0000256" key="6">
    <source>
        <dbReference type="PROSITE-ProRule" id="PRU00192"/>
    </source>
</evidence>
<dbReference type="AlphaFoldDB" id="A0A9N8W2G1"/>
<feature type="domain" description="F-BAR" evidence="11">
    <location>
        <begin position="10"/>
        <end position="268"/>
    </location>
</feature>